<dbReference type="OrthoDB" id="9778934at2"/>
<sequence length="281" mass="31697">MYSVTRPFIAALALVAPLALHSAAAQEAPTPRAPYFSTLQPSAGLRPSGGAQPSEEAEFPDQQIYYNVRFDKLELKPRGGRIGYEWDMEAWVGDDYNKLFFKSEGFNNGGAARRGENGKINRWENAEFQVLYSRMISYFWDLQVGVRHSAWPKPSRTYAVFGVEGFAPGFFEVDAQAFLSNKGEVSGRINAFYDLLITNRLILQPRFDINAYAQDIPELSVGAGFSEMELSARLRYEFSREFAPYIGVSWERKLGGTAAIAKREDEPVSRVFFLAGLRLQW</sequence>
<name>C5B1R2_METEA</name>
<dbReference type="STRING" id="272630.MexAM1_META1p1856"/>
<dbReference type="Pfam" id="PF05275">
    <property type="entry name" value="CopB"/>
    <property type="match status" value="1"/>
</dbReference>
<feature type="signal peptide" evidence="1">
    <location>
        <begin position="1"/>
        <end position="27"/>
    </location>
</feature>
<evidence type="ECO:0000313" key="2">
    <source>
        <dbReference type="EMBL" id="ACS39696.1"/>
    </source>
</evidence>
<keyword evidence="3" id="KW-1185">Reference proteome</keyword>
<gene>
    <name evidence="2" type="primary">copB</name>
    <name evidence="2" type="ordered locus">MexAM1_META1p1856</name>
</gene>
<protein>
    <submittedName>
        <fullName evidence="2">Copper resistance protein CopB</fullName>
    </submittedName>
</protein>
<dbReference type="GO" id="GO:0005507">
    <property type="term" value="F:copper ion binding"/>
    <property type="evidence" value="ECO:0007669"/>
    <property type="project" value="InterPro"/>
</dbReference>
<dbReference type="KEGG" id="mea:Mex_1p1856"/>
<dbReference type="RefSeq" id="WP_012752666.1">
    <property type="nucleotide sequence ID" value="NC_012808.1"/>
</dbReference>
<accession>C5B1R2</accession>
<dbReference type="GO" id="GO:0009279">
    <property type="term" value="C:cell outer membrane"/>
    <property type="evidence" value="ECO:0007669"/>
    <property type="project" value="InterPro"/>
</dbReference>
<keyword evidence="1" id="KW-0732">Signal</keyword>
<evidence type="ECO:0000313" key="3">
    <source>
        <dbReference type="Proteomes" id="UP000009081"/>
    </source>
</evidence>
<reference evidence="2 3" key="1">
    <citation type="journal article" date="2009" name="PLoS ONE">
        <title>Methylobacterium genome sequences: a reference blueprint to investigate microbial metabolism of C1 compounds from natural and industrial sources.</title>
        <authorList>
            <person name="Vuilleumier S."/>
            <person name="Chistoserdova L."/>
            <person name="Lee M.-C."/>
            <person name="Bringel F."/>
            <person name="Lajus A."/>
            <person name="Zhou Y."/>
            <person name="Gourion B."/>
            <person name="Barbe V."/>
            <person name="Chang J."/>
            <person name="Cruveiller S."/>
            <person name="Dossat C."/>
            <person name="Gillett W."/>
            <person name="Gruffaz C."/>
            <person name="Haugen E."/>
            <person name="Hourcade E."/>
            <person name="Levy R."/>
            <person name="Mangenot S."/>
            <person name="Muller E."/>
            <person name="Nadalig T."/>
            <person name="Pagni M."/>
            <person name="Penny C."/>
            <person name="Peyraud R."/>
            <person name="Robinson D.G."/>
            <person name="Roche D."/>
            <person name="Rouy Z."/>
            <person name="Saenampechek C."/>
            <person name="Salvignol G."/>
            <person name="Vallenet D."/>
            <person name="Wu Z."/>
            <person name="Marx C.J."/>
            <person name="Vorholt J.A."/>
            <person name="Olson M.V."/>
            <person name="Kaul R."/>
            <person name="Weissenbach J."/>
            <person name="Medigue C."/>
            <person name="Lidstrom M.E."/>
        </authorList>
    </citation>
    <scope>NUCLEOTIDE SEQUENCE [LARGE SCALE GENOMIC DNA]</scope>
    <source>
        <strain evidence="3">ATCC 14718 / DSM 1338 / JCM 2805 / NCIMB 9133 / AM1</strain>
    </source>
</reference>
<feature type="chain" id="PRO_5002945901" evidence="1">
    <location>
        <begin position="28"/>
        <end position="281"/>
    </location>
</feature>
<dbReference type="GO" id="GO:0006878">
    <property type="term" value="P:intracellular copper ion homeostasis"/>
    <property type="evidence" value="ECO:0007669"/>
    <property type="project" value="InterPro"/>
</dbReference>
<dbReference type="InterPro" id="IPR007939">
    <property type="entry name" value="Cu-R_B_prcur"/>
</dbReference>
<evidence type="ECO:0000256" key="1">
    <source>
        <dbReference type="SAM" id="SignalP"/>
    </source>
</evidence>
<proteinExistence type="predicted"/>
<dbReference type="Proteomes" id="UP000009081">
    <property type="component" value="Chromosome"/>
</dbReference>
<dbReference type="eggNOG" id="COG3667">
    <property type="taxonomic scope" value="Bacteria"/>
</dbReference>
<organism evidence="2 3">
    <name type="scientific">Methylorubrum extorquens (strain ATCC 14718 / DSM 1338 / JCM 2805 / NCIMB 9133 / AM1)</name>
    <name type="common">Methylobacterium extorquens</name>
    <dbReference type="NCBI Taxonomy" id="272630"/>
    <lineage>
        <taxon>Bacteria</taxon>
        <taxon>Pseudomonadati</taxon>
        <taxon>Pseudomonadota</taxon>
        <taxon>Alphaproteobacteria</taxon>
        <taxon>Hyphomicrobiales</taxon>
        <taxon>Methylobacteriaceae</taxon>
        <taxon>Methylorubrum</taxon>
    </lineage>
</organism>
<dbReference type="EMBL" id="CP001510">
    <property type="protein sequence ID" value="ACS39696.1"/>
    <property type="molecule type" value="Genomic_DNA"/>
</dbReference>
<dbReference type="AlphaFoldDB" id="C5B1R2"/>
<dbReference type="HOGENOM" id="CLU_042913_1_0_5"/>